<name>A0A8J2JAI5_9HEXA</name>
<proteinExistence type="predicted"/>
<sequence>MGVSVDVWGISVETSGVISGIRESRSGKIGLASGNRVTKSGMRGIVFGSVKCGAEGSLGVISEFSVVVTRTSW</sequence>
<reference evidence="1" key="1">
    <citation type="submission" date="2021-06" db="EMBL/GenBank/DDBJ databases">
        <authorList>
            <person name="Hodson N. C."/>
            <person name="Mongue J. A."/>
            <person name="Jaron S. K."/>
        </authorList>
    </citation>
    <scope>NUCLEOTIDE SEQUENCE</scope>
</reference>
<feature type="non-terminal residue" evidence="1">
    <location>
        <position position="73"/>
    </location>
</feature>
<evidence type="ECO:0000313" key="1">
    <source>
        <dbReference type="EMBL" id="CAG7717103.1"/>
    </source>
</evidence>
<evidence type="ECO:0000313" key="2">
    <source>
        <dbReference type="Proteomes" id="UP000708208"/>
    </source>
</evidence>
<dbReference type="Proteomes" id="UP000708208">
    <property type="component" value="Unassembled WGS sequence"/>
</dbReference>
<keyword evidence="2" id="KW-1185">Reference proteome</keyword>
<dbReference type="AlphaFoldDB" id="A0A8J2JAI5"/>
<gene>
    <name evidence="1" type="ORF">AFUS01_LOCUS6577</name>
</gene>
<dbReference type="EMBL" id="CAJVCH010043334">
    <property type="protein sequence ID" value="CAG7717103.1"/>
    <property type="molecule type" value="Genomic_DNA"/>
</dbReference>
<protein>
    <submittedName>
        <fullName evidence="1">Uncharacterized protein</fullName>
    </submittedName>
</protein>
<organism evidence="1 2">
    <name type="scientific">Allacma fusca</name>
    <dbReference type="NCBI Taxonomy" id="39272"/>
    <lineage>
        <taxon>Eukaryota</taxon>
        <taxon>Metazoa</taxon>
        <taxon>Ecdysozoa</taxon>
        <taxon>Arthropoda</taxon>
        <taxon>Hexapoda</taxon>
        <taxon>Collembola</taxon>
        <taxon>Symphypleona</taxon>
        <taxon>Sminthuridae</taxon>
        <taxon>Allacma</taxon>
    </lineage>
</organism>
<comment type="caution">
    <text evidence="1">The sequence shown here is derived from an EMBL/GenBank/DDBJ whole genome shotgun (WGS) entry which is preliminary data.</text>
</comment>
<accession>A0A8J2JAI5</accession>